<feature type="repeat" description="TPR" evidence="8">
    <location>
        <begin position="344"/>
        <end position="377"/>
    </location>
</feature>
<dbReference type="RefSeq" id="WP_179703231.1">
    <property type="nucleotide sequence ID" value="NZ_JACCAU010000001.1"/>
</dbReference>
<dbReference type="PANTHER" id="PTHR44835:SF1">
    <property type="entry name" value="PROTEIN O-GLCNAC TRANSFERASE"/>
    <property type="match status" value="1"/>
</dbReference>
<keyword evidence="5 10" id="KW-0808">Transferase</keyword>
<evidence type="ECO:0000256" key="6">
    <source>
        <dbReference type="ARBA" id="ARBA00022737"/>
    </source>
</evidence>
<comment type="similarity">
    <text evidence="2">Belongs to the glycosyltransferase 41 family. O-GlcNAc transferase subfamily.</text>
</comment>
<dbReference type="Pfam" id="PF14559">
    <property type="entry name" value="TPR_19"/>
    <property type="match status" value="2"/>
</dbReference>
<evidence type="ECO:0000256" key="5">
    <source>
        <dbReference type="ARBA" id="ARBA00022679"/>
    </source>
</evidence>
<gene>
    <name evidence="10" type="ORF">GGD41_000917</name>
</gene>
<dbReference type="InterPro" id="IPR011990">
    <property type="entry name" value="TPR-like_helical_dom_sf"/>
</dbReference>
<evidence type="ECO:0000256" key="1">
    <source>
        <dbReference type="ARBA" id="ARBA00004922"/>
    </source>
</evidence>
<dbReference type="EC" id="2.4.1.255" evidence="3"/>
<dbReference type="InterPro" id="IPR029489">
    <property type="entry name" value="OGT/SEC/SPY_C"/>
</dbReference>
<dbReference type="Pfam" id="PF13424">
    <property type="entry name" value="TPR_12"/>
    <property type="match status" value="1"/>
</dbReference>
<feature type="repeat" description="TPR" evidence="8">
    <location>
        <begin position="174"/>
        <end position="207"/>
    </location>
</feature>
<dbReference type="InterPro" id="IPR051939">
    <property type="entry name" value="Glycosyltr_41/O-GlcNAc_trsf"/>
</dbReference>
<organism evidence="10 11">
    <name type="scientific">Paraburkholderia bryophila</name>
    <dbReference type="NCBI Taxonomy" id="420952"/>
    <lineage>
        <taxon>Bacteria</taxon>
        <taxon>Pseudomonadati</taxon>
        <taxon>Pseudomonadota</taxon>
        <taxon>Betaproteobacteria</taxon>
        <taxon>Burkholderiales</taxon>
        <taxon>Burkholderiaceae</taxon>
        <taxon>Paraburkholderia</taxon>
    </lineage>
</organism>
<dbReference type="PANTHER" id="PTHR44835">
    <property type="entry name" value="UDP-N-ACETYLGLUCOSAMINE--PEPTIDE N-ACETYLGLUCOSAMINYLTRANSFERASE SPINDLY-RELATED"/>
    <property type="match status" value="1"/>
</dbReference>
<sequence>MDSKQILELATAHHVAGEFGPARKLYESGLAIEPGNANWAYRLGVLDMQCGAYDAALGWLDSALSLVPDNARYHFVRGQVLAGAQQFTAAIAAYQQALALEQEASADVLFALAAAQQSATDYPAAIDTYTSVLALDATHADALNNLGNCHRQQGNAEHAEAAYRRALDAQPGDANALTNLGTLLEALGRLDEALVLLEAAVQAAPESPCGLVNLGVALHRRGDFARAVDLLTSAIEIDPVFPEASYNLANALHALGKKREAVIHYQRAIAQAPAHADAYNNLGIVYQEAGSRVEAANAFITAIQLRPGFVAALNNAATLMRTLGRFADAEAHLREALAVEPHHSVTHNNLGNVLKDQGRLADGIDSYRRALTCDPCNVVAHSNLAYALTFQAEHSQPLLHECRRWSARHEAPFRSAHQPHSNDPTPSRRLRIGYVSPDFRDHCQTLFTLPLLSHHDHERFEIFCYASVARPDGLTQRVASHADVWRDVRNLDDEQLAQTIRDDRIDILVDLTMHMADGRPLLFARKPAPVQIAWLAYPGTTGIGAIDYRLTDPWLDPVGADTMYSERSIRLPDSFWCYDPLTDTPEVNALPALSNGYPTFGCLNNPCKLSDTTFAMWGSVMREVADARLLLMAPEGAARASLVERLGRQDIAAERIAFTPFRPRADYLRTYHQIDVGLDTFPYNGHTTSLDSYWMGVPVVTRVGETAVGRAGLSQSANLGLRELVADSDAQFVDIAVRLARDLPRLGGIRAGLRARLAASPLMDGARFAVHVEAVYLKVWQAWCDQSRRLARSKRERAGDVEVGGEAWSLPSVGIHRPY</sequence>
<evidence type="ECO:0000256" key="4">
    <source>
        <dbReference type="ARBA" id="ARBA00022676"/>
    </source>
</evidence>
<feature type="repeat" description="TPR" evidence="8">
    <location>
        <begin position="310"/>
        <end position="343"/>
    </location>
</feature>
<keyword evidence="4" id="KW-0328">Glycosyltransferase</keyword>
<comment type="pathway">
    <text evidence="1">Protein modification; protein glycosylation.</text>
</comment>
<dbReference type="SMART" id="SM00028">
    <property type="entry name" value="TPR"/>
    <property type="match status" value="11"/>
</dbReference>
<comment type="caution">
    <text evidence="10">The sequence shown here is derived from an EMBL/GenBank/DDBJ whole genome shotgun (WGS) entry which is preliminary data.</text>
</comment>
<feature type="repeat" description="TPR" evidence="8">
    <location>
        <begin position="140"/>
        <end position="173"/>
    </location>
</feature>
<proteinExistence type="inferred from homology"/>
<accession>A0A7Y9W3W8</accession>
<dbReference type="Proteomes" id="UP000572540">
    <property type="component" value="Unassembled WGS sequence"/>
</dbReference>
<dbReference type="PROSITE" id="PS50005">
    <property type="entry name" value="TPR"/>
    <property type="match status" value="8"/>
</dbReference>
<evidence type="ECO:0000259" key="9">
    <source>
        <dbReference type="Pfam" id="PF13844"/>
    </source>
</evidence>
<dbReference type="GO" id="GO:0097363">
    <property type="term" value="F:protein O-acetylglucosaminyltransferase activity"/>
    <property type="evidence" value="ECO:0007669"/>
    <property type="project" value="UniProtKB-EC"/>
</dbReference>
<feature type="repeat" description="TPR" evidence="8">
    <location>
        <begin position="208"/>
        <end position="241"/>
    </location>
</feature>
<dbReference type="Pfam" id="PF13844">
    <property type="entry name" value="Glyco_transf_41"/>
    <property type="match status" value="2"/>
</dbReference>
<protein>
    <recommendedName>
        <fullName evidence="3">protein O-GlcNAc transferase</fullName>
        <ecNumber evidence="3">2.4.1.255</ecNumber>
    </recommendedName>
</protein>
<dbReference type="Gene3D" id="3.40.50.2000">
    <property type="entry name" value="Glycogen Phosphorylase B"/>
    <property type="match status" value="1"/>
</dbReference>
<keyword evidence="7 8" id="KW-0802">TPR repeat</keyword>
<feature type="repeat" description="TPR" evidence="8">
    <location>
        <begin position="276"/>
        <end position="309"/>
    </location>
</feature>
<evidence type="ECO:0000256" key="8">
    <source>
        <dbReference type="PROSITE-ProRule" id="PRU00339"/>
    </source>
</evidence>
<keyword evidence="6" id="KW-0677">Repeat</keyword>
<evidence type="ECO:0000313" key="10">
    <source>
        <dbReference type="EMBL" id="NYH13689.1"/>
    </source>
</evidence>
<feature type="domain" description="O-GlcNAc transferase C-terminal" evidence="9">
    <location>
        <begin position="409"/>
        <end position="579"/>
    </location>
</feature>
<evidence type="ECO:0000313" key="11">
    <source>
        <dbReference type="Proteomes" id="UP000572540"/>
    </source>
</evidence>
<dbReference type="Gene3D" id="1.25.40.10">
    <property type="entry name" value="Tetratricopeptide repeat domain"/>
    <property type="match status" value="4"/>
</dbReference>
<reference evidence="10 11" key="1">
    <citation type="submission" date="2020-07" db="EMBL/GenBank/DDBJ databases">
        <title>Exploring microbial biodiversity for novel pathways involved in the catabolism of aromatic compounds derived from lignin.</title>
        <authorList>
            <person name="Elkins J."/>
        </authorList>
    </citation>
    <scope>NUCLEOTIDE SEQUENCE [LARGE SCALE GENOMIC DNA]</scope>
    <source>
        <strain evidence="10 11">H2C3B</strain>
    </source>
</reference>
<dbReference type="SUPFAM" id="SSF48452">
    <property type="entry name" value="TPR-like"/>
    <property type="match status" value="2"/>
</dbReference>
<feature type="repeat" description="TPR" evidence="8">
    <location>
        <begin position="242"/>
        <end position="275"/>
    </location>
</feature>
<dbReference type="EMBL" id="JACCAU010000001">
    <property type="protein sequence ID" value="NYH13689.1"/>
    <property type="molecule type" value="Genomic_DNA"/>
</dbReference>
<dbReference type="Gene3D" id="3.40.50.11380">
    <property type="match status" value="1"/>
</dbReference>
<dbReference type="InterPro" id="IPR019734">
    <property type="entry name" value="TPR_rpt"/>
</dbReference>
<evidence type="ECO:0000256" key="3">
    <source>
        <dbReference type="ARBA" id="ARBA00011970"/>
    </source>
</evidence>
<feature type="repeat" description="TPR" evidence="8">
    <location>
        <begin position="37"/>
        <end position="70"/>
    </location>
</feature>
<feature type="domain" description="O-GlcNAc transferase C-terminal" evidence="9">
    <location>
        <begin position="602"/>
        <end position="769"/>
    </location>
</feature>
<evidence type="ECO:0000256" key="7">
    <source>
        <dbReference type="ARBA" id="ARBA00022803"/>
    </source>
</evidence>
<dbReference type="Pfam" id="PF13432">
    <property type="entry name" value="TPR_16"/>
    <property type="match status" value="1"/>
</dbReference>
<name>A0A7Y9W3W8_9BURK</name>
<evidence type="ECO:0000256" key="2">
    <source>
        <dbReference type="ARBA" id="ARBA00005386"/>
    </source>
</evidence>
<dbReference type="AlphaFoldDB" id="A0A7Y9W3W8"/>